<dbReference type="Gene3D" id="3.40.50.2000">
    <property type="entry name" value="Glycogen Phosphorylase B"/>
    <property type="match status" value="1"/>
</dbReference>
<dbReference type="SUPFAM" id="SSF53756">
    <property type="entry name" value="UDP-Glycosyltransferase/glycogen phosphorylase"/>
    <property type="match status" value="1"/>
</dbReference>
<feature type="region of interest" description="Disordered" evidence="1">
    <location>
        <begin position="346"/>
        <end position="368"/>
    </location>
</feature>
<protein>
    <recommendedName>
        <fullName evidence="4">Glycosyltransferase</fullName>
    </recommendedName>
</protein>
<accession>A0ABZ2KTS7</accession>
<dbReference type="EMBL" id="CP089983">
    <property type="protein sequence ID" value="WXB02077.1"/>
    <property type="molecule type" value="Genomic_DNA"/>
</dbReference>
<sequence length="368" mass="41668">MARPHVLLFYRNFNSQENPDCQCHIGLGVGALHTTNVLREHGVDIHPYGVWTPAQIRDRLRAHPACSHVVIEAPWVPIPELERLLGEFRNVRFAVRSHSNMSFLQVEAGAIRDIRQGLILEYSVPNFDIAANTKHLQHVLEQGYAGRCLYLPNLYDFERPRRRRPTAHDHRLLRIGSFGALRLLKMRTADATAAMLIARDRNCDLEFLISVERVENGKGVLDALRAMFAGLPWAHLKEIPWQPWGQFRHTIGHCDLHIQLSATETFNITSADAVAEGVPCLVSPAIEWMPPQFQVHADRAEDAARVGSQILSSWSAPDEQRDALEGYVDDGVDHWLGYFGTKRKKPYRATPPTRNPLPQRGPVPPLVR</sequence>
<dbReference type="Proteomes" id="UP001374803">
    <property type="component" value="Chromosome"/>
</dbReference>
<evidence type="ECO:0008006" key="4">
    <source>
        <dbReference type="Google" id="ProtNLM"/>
    </source>
</evidence>
<evidence type="ECO:0000256" key="1">
    <source>
        <dbReference type="SAM" id="MobiDB-lite"/>
    </source>
</evidence>
<gene>
    <name evidence="2" type="ORF">LVJ94_34835</name>
</gene>
<feature type="compositionally biased region" description="Pro residues" evidence="1">
    <location>
        <begin position="353"/>
        <end position="368"/>
    </location>
</feature>
<organism evidence="2 3">
    <name type="scientific">Pendulispora rubella</name>
    <dbReference type="NCBI Taxonomy" id="2741070"/>
    <lineage>
        <taxon>Bacteria</taxon>
        <taxon>Pseudomonadati</taxon>
        <taxon>Myxococcota</taxon>
        <taxon>Myxococcia</taxon>
        <taxon>Myxococcales</taxon>
        <taxon>Sorangiineae</taxon>
        <taxon>Pendulisporaceae</taxon>
        <taxon>Pendulispora</taxon>
    </lineage>
</organism>
<proteinExistence type="predicted"/>
<name>A0ABZ2KTS7_9BACT</name>
<evidence type="ECO:0000313" key="3">
    <source>
        <dbReference type="Proteomes" id="UP001374803"/>
    </source>
</evidence>
<dbReference type="RefSeq" id="WP_394831702.1">
    <property type="nucleotide sequence ID" value="NZ_CP089929.1"/>
</dbReference>
<reference evidence="2" key="1">
    <citation type="submission" date="2021-12" db="EMBL/GenBank/DDBJ databases">
        <title>Discovery of the Pendulisporaceae a myxobacterial family with distinct sporulation behavior and unique specialized metabolism.</title>
        <authorList>
            <person name="Garcia R."/>
            <person name="Popoff A."/>
            <person name="Bader C.D."/>
            <person name="Loehr J."/>
            <person name="Walesch S."/>
            <person name="Walt C."/>
            <person name="Boldt J."/>
            <person name="Bunk B."/>
            <person name="Haeckl F.J.F.P.J."/>
            <person name="Gunesch A.P."/>
            <person name="Birkelbach J."/>
            <person name="Nuebel U."/>
            <person name="Pietschmann T."/>
            <person name="Bach T."/>
            <person name="Mueller R."/>
        </authorList>
    </citation>
    <scope>NUCLEOTIDE SEQUENCE</scope>
    <source>
        <strain evidence="2">MSr11367</strain>
    </source>
</reference>
<evidence type="ECO:0000313" key="2">
    <source>
        <dbReference type="EMBL" id="WXB02077.1"/>
    </source>
</evidence>
<keyword evidence="3" id="KW-1185">Reference proteome</keyword>